<dbReference type="AlphaFoldDB" id="A0A6V8SID1"/>
<dbReference type="PANTHER" id="PTHR42756">
    <property type="entry name" value="TRANSCRIPTIONAL REGULATOR, MARR"/>
    <property type="match status" value="1"/>
</dbReference>
<dbReference type="InterPro" id="IPR011991">
    <property type="entry name" value="ArsR-like_HTH"/>
</dbReference>
<dbReference type="PRINTS" id="PR00598">
    <property type="entry name" value="HTHMARR"/>
</dbReference>
<gene>
    <name evidence="5" type="ORF">bsdtw1_02434</name>
</gene>
<dbReference type="GO" id="GO:0003677">
    <property type="term" value="F:DNA binding"/>
    <property type="evidence" value="ECO:0007669"/>
    <property type="project" value="UniProtKB-KW"/>
</dbReference>
<dbReference type="InterPro" id="IPR036388">
    <property type="entry name" value="WH-like_DNA-bd_sf"/>
</dbReference>
<evidence type="ECO:0000256" key="1">
    <source>
        <dbReference type="ARBA" id="ARBA00023015"/>
    </source>
</evidence>
<keyword evidence="1" id="KW-0805">Transcription regulation</keyword>
<reference evidence="5 6" key="1">
    <citation type="submission" date="2020-07" db="EMBL/GenBank/DDBJ databases">
        <title>A new beta-1,3-glucan-decomposing anaerobic bacterium isolated from anoxic soil subjected to biological soil disinfestation.</title>
        <authorList>
            <person name="Ueki A."/>
            <person name="Tonouchi A."/>
        </authorList>
    </citation>
    <scope>NUCLEOTIDE SEQUENCE [LARGE SCALE GENOMIC DNA]</scope>
    <source>
        <strain evidence="5 6">TW1</strain>
    </source>
</reference>
<evidence type="ECO:0000256" key="3">
    <source>
        <dbReference type="ARBA" id="ARBA00023163"/>
    </source>
</evidence>
<keyword evidence="6" id="KW-1185">Reference proteome</keyword>
<accession>A0A6V8SID1</accession>
<proteinExistence type="predicted"/>
<dbReference type="InterPro" id="IPR000835">
    <property type="entry name" value="HTH_MarR-typ"/>
</dbReference>
<organism evidence="5 6">
    <name type="scientific">Clostridium fungisolvens</name>
    <dbReference type="NCBI Taxonomy" id="1604897"/>
    <lineage>
        <taxon>Bacteria</taxon>
        <taxon>Bacillati</taxon>
        <taxon>Bacillota</taxon>
        <taxon>Clostridia</taxon>
        <taxon>Eubacteriales</taxon>
        <taxon>Clostridiaceae</taxon>
        <taxon>Clostridium</taxon>
    </lineage>
</organism>
<keyword evidence="3" id="KW-0804">Transcription</keyword>
<dbReference type="PANTHER" id="PTHR42756:SF1">
    <property type="entry name" value="TRANSCRIPTIONAL REPRESSOR OF EMRAB OPERON"/>
    <property type="match status" value="1"/>
</dbReference>
<sequence length="156" mass="17827">MYVHMIGGSSHMFTEENKKKIKDCACRNLRMTTRVTTLYYDKAFQPIGLKSTQFALLADIASRESSTIGELSEILLMDQTTVTRSIEVLRKNGFIEVRAAEDDARKRCISITERGTAKLRQAIPLWKEAQNKIIEEIGEEKYNDFLDTLAQIQSFV</sequence>
<dbReference type="GO" id="GO:0003700">
    <property type="term" value="F:DNA-binding transcription factor activity"/>
    <property type="evidence" value="ECO:0007669"/>
    <property type="project" value="InterPro"/>
</dbReference>
<dbReference type="PROSITE" id="PS50995">
    <property type="entry name" value="HTH_MARR_2"/>
    <property type="match status" value="1"/>
</dbReference>
<dbReference type="SMART" id="SM00347">
    <property type="entry name" value="HTH_MARR"/>
    <property type="match status" value="1"/>
</dbReference>
<dbReference type="CDD" id="cd00090">
    <property type="entry name" value="HTH_ARSR"/>
    <property type="match status" value="1"/>
</dbReference>
<dbReference type="Pfam" id="PF01047">
    <property type="entry name" value="MarR"/>
    <property type="match status" value="1"/>
</dbReference>
<dbReference type="SUPFAM" id="SSF46785">
    <property type="entry name" value="Winged helix' DNA-binding domain"/>
    <property type="match status" value="1"/>
</dbReference>
<evidence type="ECO:0000256" key="2">
    <source>
        <dbReference type="ARBA" id="ARBA00023125"/>
    </source>
</evidence>
<evidence type="ECO:0000313" key="5">
    <source>
        <dbReference type="EMBL" id="GFP76332.1"/>
    </source>
</evidence>
<comment type="caution">
    <text evidence="5">The sequence shown here is derived from an EMBL/GenBank/DDBJ whole genome shotgun (WGS) entry which is preliminary data.</text>
</comment>
<name>A0A6V8SID1_9CLOT</name>
<dbReference type="Gene3D" id="1.10.10.10">
    <property type="entry name" value="Winged helix-like DNA-binding domain superfamily/Winged helix DNA-binding domain"/>
    <property type="match status" value="1"/>
</dbReference>
<dbReference type="Proteomes" id="UP000580568">
    <property type="component" value="Unassembled WGS sequence"/>
</dbReference>
<evidence type="ECO:0000259" key="4">
    <source>
        <dbReference type="PROSITE" id="PS50995"/>
    </source>
</evidence>
<dbReference type="InterPro" id="IPR036390">
    <property type="entry name" value="WH_DNA-bd_sf"/>
</dbReference>
<keyword evidence="2" id="KW-0238">DNA-binding</keyword>
<protein>
    <recommendedName>
        <fullName evidence="4">HTH marR-type domain-containing protein</fullName>
    </recommendedName>
</protein>
<feature type="domain" description="HTH marR-type" evidence="4">
    <location>
        <begin position="22"/>
        <end position="154"/>
    </location>
</feature>
<evidence type="ECO:0000313" key="6">
    <source>
        <dbReference type="Proteomes" id="UP000580568"/>
    </source>
</evidence>
<dbReference type="EMBL" id="BLZR01000001">
    <property type="protein sequence ID" value="GFP76332.1"/>
    <property type="molecule type" value="Genomic_DNA"/>
</dbReference>